<organism evidence="1 2">
    <name type="scientific">Tetradesmus obliquus</name>
    <name type="common">Green alga</name>
    <name type="synonym">Acutodesmus obliquus</name>
    <dbReference type="NCBI Taxonomy" id="3088"/>
    <lineage>
        <taxon>Eukaryota</taxon>
        <taxon>Viridiplantae</taxon>
        <taxon>Chlorophyta</taxon>
        <taxon>core chlorophytes</taxon>
        <taxon>Chlorophyceae</taxon>
        <taxon>CS clade</taxon>
        <taxon>Sphaeropleales</taxon>
        <taxon>Scenedesmaceae</taxon>
        <taxon>Tetradesmus</taxon>
    </lineage>
</organism>
<name>A0ABY8TP37_TETOB</name>
<gene>
    <name evidence="1" type="ORF">OEZ85_011050</name>
</gene>
<dbReference type="Gene3D" id="3.40.50.2000">
    <property type="entry name" value="Glycogen Phosphorylase B"/>
    <property type="match status" value="2"/>
</dbReference>
<protein>
    <recommendedName>
        <fullName evidence="3">Glycosyl transferase family 1 domain-containing protein</fullName>
    </recommendedName>
</protein>
<keyword evidence="2" id="KW-1185">Reference proteome</keyword>
<accession>A0ABY8TP37</accession>
<sequence>MKIAAVQDFPMAAPAWLDANTSVSWLRAFERMAAEGGHEAHAIMREHNYEYTMSRPIRGIHYVFTRGHEKFAGILHKIRPDVVMYNNCCYARLPGLMKAVRQLLPDAVQVVRTHHEVKRVLPRPLLAEVLANADHMIVSTEADWEYISTTTPAPLQHSIIPFGVDVPYFLARPPCARTTDFSASCSGNPVKNLPLLKRVFAELASRGYTTQNILGQPREQYAQQLCSTKVYFSPSTSEASGSRSLLEAYACGAYPVVAAACASACEVVSKLGRGQAVDDERTMADVLEAALLSAEAARACDLTQLNKCYSQQQEIPLETVLDDGLIGFYCNAWLARPALFAEYGAFLQACIHHMETDAELKHLLCAHSPTYSSKVRADDGATPLQYTMHPFVLERLPPLFFKMRAATVYMPQLQA</sequence>
<dbReference type="SUPFAM" id="SSF53756">
    <property type="entry name" value="UDP-Glycosyltransferase/glycogen phosphorylase"/>
    <property type="match status" value="1"/>
</dbReference>
<dbReference type="EMBL" id="CP126209">
    <property type="protein sequence ID" value="WIA10884.1"/>
    <property type="molecule type" value="Genomic_DNA"/>
</dbReference>
<reference evidence="1 2" key="1">
    <citation type="submission" date="2023-05" db="EMBL/GenBank/DDBJ databases">
        <title>A 100% complete, gapless, phased diploid assembly of the Scenedesmus obliquus UTEX 3031 genome.</title>
        <authorList>
            <person name="Biondi T.C."/>
            <person name="Hanschen E.R."/>
            <person name="Kwon T."/>
            <person name="Eng W."/>
            <person name="Kruse C.P.S."/>
            <person name="Koehler S.I."/>
            <person name="Kunde Y."/>
            <person name="Gleasner C.D."/>
            <person name="You Mak K.T."/>
            <person name="Polle J."/>
            <person name="Hovde B.T."/>
            <person name="Starkenburg S.R."/>
        </authorList>
    </citation>
    <scope>NUCLEOTIDE SEQUENCE [LARGE SCALE GENOMIC DNA]</scope>
    <source>
        <strain evidence="1 2">DOE0152z</strain>
    </source>
</reference>
<evidence type="ECO:0008006" key="3">
    <source>
        <dbReference type="Google" id="ProtNLM"/>
    </source>
</evidence>
<evidence type="ECO:0000313" key="2">
    <source>
        <dbReference type="Proteomes" id="UP001244341"/>
    </source>
</evidence>
<evidence type="ECO:0000313" key="1">
    <source>
        <dbReference type="EMBL" id="WIA10884.1"/>
    </source>
</evidence>
<dbReference type="Proteomes" id="UP001244341">
    <property type="component" value="Chromosome 2b"/>
</dbReference>
<proteinExistence type="predicted"/>